<reference evidence="3 4" key="1">
    <citation type="submission" date="2014-02" db="EMBL/GenBank/DDBJ databases">
        <title>Single nucleus genome sequencing reveals high similarity among nuclei of an endomycorrhizal fungus.</title>
        <authorList>
            <person name="Lin K."/>
            <person name="Geurts R."/>
            <person name="Zhang Z."/>
            <person name="Limpens E."/>
            <person name="Saunders D.G."/>
            <person name="Mu D."/>
            <person name="Pang E."/>
            <person name="Cao H."/>
            <person name="Cha H."/>
            <person name="Lin T."/>
            <person name="Zhou Q."/>
            <person name="Shang Y."/>
            <person name="Li Y."/>
            <person name="Ivanov S."/>
            <person name="Sharma T."/>
            <person name="Velzen R.V."/>
            <person name="Ruijter N.D."/>
            <person name="Aanen D.K."/>
            <person name="Win J."/>
            <person name="Kamoun S."/>
            <person name="Bisseling T."/>
            <person name="Huang S."/>
        </authorList>
    </citation>
    <scope>NUCLEOTIDE SEQUENCE [LARGE SCALE GENOMIC DNA]</scope>
    <source>
        <strain evidence="4">DAOM197198w</strain>
    </source>
</reference>
<feature type="domain" description="MATH" evidence="2">
    <location>
        <begin position="18"/>
        <end position="165"/>
    </location>
</feature>
<keyword evidence="4" id="KW-1185">Reference proteome</keyword>
<name>A0A015L625_RHIIW</name>
<dbReference type="SUPFAM" id="SSF54695">
    <property type="entry name" value="POZ domain"/>
    <property type="match status" value="1"/>
</dbReference>
<dbReference type="Gene3D" id="3.30.710.10">
    <property type="entry name" value="Potassium Channel Kv1.1, Chain A"/>
    <property type="match status" value="1"/>
</dbReference>
<evidence type="ECO:0000259" key="1">
    <source>
        <dbReference type="PROSITE" id="PS50097"/>
    </source>
</evidence>
<dbReference type="OrthoDB" id="6359816at2759"/>
<evidence type="ECO:0000259" key="2">
    <source>
        <dbReference type="PROSITE" id="PS50144"/>
    </source>
</evidence>
<dbReference type="SUPFAM" id="SSF49599">
    <property type="entry name" value="TRAF domain-like"/>
    <property type="match status" value="1"/>
</dbReference>
<dbReference type="PANTHER" id="PTHR24413">
    <property type="entry name" value="SPECKLE-TYPE POZ PROTEIN"/>
    <property type="match status" value="1"/>
</dbReference>
<dbReference type="AlphaFoldDB" id="A0A015L625"/>
<dbReference type="Gene3D" id="2.60.210.10">
    <property type="entry name" value="Apoptosis, Tumor Necrosis Factor Receptor Associated Protein 2, Chain A"/>
    <property type="match status" value="1"/>
</dbReference>
<dbReference type="SMR" id="A0A015L625"/>
<feature type="domain" description="BTB" evidence="1">
    <location>
        <begin position="203"/>
        <end position="271"/>
    </location>
</feature>
<dbReference type="SMART" id="SM00225">
    <property type="entry name" value="BTB"/>
    <property type="match status" value="1"/>
</dbReference>
<sequence>MTTSNTRNSFSTPTYEDYFEYNWLIKDFQDIYKETETGHPMISERFTSPPFYDWRIELYPHGYAYQSRRYISLYILGFQSDFEKQNQMKLRENIIMKFDLFKKDHNNDNYNLIKTQEIEIDNSSFNFKKSDHDYMGNPSFCRIGDILSLDHNNNNNNNNRIDLIVRATYNIQKDNNQSLLDFNKSSSFSIPSQEEFFNNNNFCDVTFKFDCNAEIKASRMFLAMKSKYFKRMFNGEWLESNSPIIKINNVSYNCFHKIVEFLYTDNLDVELDFNLLKEIYIESEMREIEELKMIVSKRIIKMINDDNWDEILILGWQTQNHDLKDIALEYIYNNWKKLESADKMNELLKCGDARWVREIIMASIFGINNGSRLYNFRN</sequence>
<dbReference type="PROSITE" id="PS50144">
    <property type="entry name" value="MATH"/>
    <property type="match status" value="1"/>
</dbReference>
<proteinExistence type="predicted"/>
<dbReference type="InterPro" id="IPR002083">
    <property type="entry name" value="MATH/TRAF_dom"/>
</dbReference>
<evidence type="ECO:0008006" key="5">
    <source>
        <dbReference type="Google" id="ProtNLM"/>
    </source>
</evidence>
<dbReference type="GO" id="GO:0030163">
    <property type="term" value="P:protein catabolic process"/>
    <property type="evidence" value="ECO:0007669"/>
    <property type="project" value="UniProtKB-ARBA"/>
</dbReference>
<dbReference type="HOGENOM" id="CLU_058092_0_0_1"/>
<accession>A0A015L625</accession>
<evidence type="ECO:0000313" key="4">
    <source>
        <dbReference type="Proteomes" id="UP000022910"/>
    </source>
</evidence>
<dbReference type="InterPro" id="IPR008974">
    <property type="entry name" value="TRAF-like"/>
</dbReference>
<evidence type="ECO:0000313" key="3">
    <source>
        <dbReference type="EMBL" id="EXX50263.1"/>
    </source>
</evidence>
<protein>
    <recommendedName>
        <fullName evidence="5">BTB domain-containing protein</fullName>
    </recommendedName>
</protein>
<dbReference type="PROSITE" id="PS50097">
    <property type="entry name" value="BTB"/>
    <property type="match status" value="1"/>
</dbReference>
<dbReference type="Pfam" id="PF00651">
    <property type="entry name" value="BTB"/>
    <property type="match status" value="1"/>
</dbReference>
<gene>
    <name evidence="3" type="ORF">RirG_272460</name>
</gene>
<dbReference type="Pfam" id="PF22486">
    <property type="entry name" value="MATH_2"/>
    <property type="match status" value="1"/>
</dbReference>
<dbReference type="EMBL" id="JEMT01030083">
    <property type="protein sequence ID" value="EXX50263.1"/>
    <property type="molecule type" value="Genomic_DNA"/>
</dbReference>
<dbReference type="InterPro" id="IPR011333">
    <property type="entry name" value="SKP1/BTB/POZ_sf"/>
</dbReference>
<dbReference type="CDD" id="cd18186">
    <property type="entry name" value="BTB_POZ_ZBTB_KLHL-like"/>
    <property type="match status" value="1"/>
</dbReference>
<comment type="caution">
    <text evidence="3">The sequence shown here is derived from an EMBL/GenBank/DDBJ whole genome shotgun (WGS) entry which is preliminary data.</text>
</comment>
<dbReference type="InterPro" id="IPR000210">
    <property type="entry name" value="BTB/POZ_dom"/>
</dbReference>
<organism evidence="3 4">
    <name type="scientific">Rhizophagus irregularis (strain DAOM 197198w)</name>
    <name type="common">Glomus intraradices</name>
    <dbReference type="NCBI Taxonomy" id="1432141"/>
    <lineage>
        <taxon>Eukaryota</taxon>
        <taxon>Fungi</taxon>
        <taxon>Fungi incertae sedis</taxon>
        <taxon>Mucoromycota</taxon>
        <taxon>Glomeromycotina</taxon>
        <taxon>Glomeromycetes</taxon>
        <taxon>Glomerales</taxon>
        <taxon>Glomeraceae</taxon>
        <taxon>Rhizophagus</taxon>
    </lineage>
</organism>
<dbReference type="STRING" id="1432141.A0A015L625"/>
<dbReference type="Proteomes" id="UP000022910">
    <property type="component" value="Unassembled WGS sequence"/>
</dbReference>